<dbReference type="PROSITE" id="PS51186">
    <property type="entry name" value="GNAT"/>
    <property type="match status" value="1"/>
</dbReference>
<feature type="transmembrane region" description="Helical" evidence="2">
    <location>
        <begin position="48"/>
        <end position="70"/>
    </location>
</feature>
<dbReference type="InterPro" id="IPR000182">
    <property type="entry name" value="GNAT_dom"/>
</dbReference>
<evidence type="ECO:0000256" key="1">
    <source>
        <dbReference type="ARBA" id="ARBA00022679"/>
    </source>
</evidence>
<keyword evidence="2" id="KW-1133">Transmembrane helix</keyword>
<proteinExistence type="predicted"/>
<keyword evidence="2" id="KW-0472">Membrane</keyword>
<feature type="domain" description="N-acetyltransferase" evidence="3">
    <location>
        <begin position="89"/>
        <end position="249"/>
    </location>
</feature>
<dbReference type="EMBL" id="JBAHYK010001059">
    <property type="protein sequence ID" value="KAL0569751.1"/>
    <property type="molecule type" value="Genomic_DNA"/>
</dbReference>
<organism evidence="4 5">
    <name type="scientific">Marasmius crinis-equi</name>
    <dbReference type="NCBI Taxonomy" id="585013"/>
    <lineage>
        <taxon>Eukaryota</taxon>
        <taxon>Fungi</taxon>
        <taxon>Dikarya</taxon>
        <taxon>Basidiomycota</taxon>
        <taxon>Agaricomycotina</taxon>
        <taxon>Agaricomycetes</taxon>
        <taxon>Agaricomycetidae</taxon>
        <taxon>Agaricales</taxon>
        <taxon>Marasmiineae</taxon>
        <taxon>Marasmiaceae</taxon>
        <taxon>Marasmius</taxon>
    </lineage>
</organism>
<gene>
    <name evidence="4" type="ORF">V5O48_012212</name>
</gene>
<dbReference type="InterPro" id="IPR050769">
    <property type="entry name" value="NAT_camello-type"/>
</dbReference>
<dbReference type="Gene3D" id="3.40.630.30">
    <property type="match status" value="1"/>
</dbReference>
<dbReference type="CDD" id="cd04301">
    <property type="entry name" value="NAT_SF"/>
    <property type="match status" value="1"/>
</dbReference>
<sequence length="255" mass="29036">MGTKGKESPMDVSVRTFRPEDLKQVQRLYQQTRFYGAGSPTRLAFSRFLLSPTAYVLYACFFMGTCIFLRSPPGYLRYFGATVSVLSGVAIWSIAFPIGMFIFFGLRALLRGDMKDVATHYRLTEAQRGVRGASSFWVAEVETPAGKKIVGSVGLDHFSNDDTTKAELRRMFVSPDFRGHGIAKKLMNALLDHAREQGLEEVYLQTTGLNDKAVIMYQKTGWELVKKHVWRRLLLEGEGYDFCWRLDREEKRNSS</sequence>
<name>A0ABR3F3F4_9AGAR</name>
<dbReference type="InterPro" id="IPR016181">
    <property type="entry name" value="Acyl_CoA_acyltransferase"/>
</dbReference>
<protein>
    <recommendedName>
        <fullName evidence="3">N-acetyltransferase domain-containing protein</fullName>
    </recommendedName>
</protein>
<keyword evidence="1" id="KW-0808">Transferase</keyword>
<evidence type="ECO:0000313" key="5">
    <source>
        <dbReference type="Proteomes" id="UP001465976"/>
    </source>
</evidence>
<keyword evidence="2" id="KW-0812">Transmembrane</keyword>
<comment type="caution">
    <text evidence="4">The sequence shown here is derived from an EMBL/GenBank/DDBJ whole genome shotgun (WGS) entry which is preliminary data.</text>
</comment>
<dbReference type="PANTHER" id="PTHR13947:SF37">
    <property type="entry name" value="LD18367P"/>
    <property type="match status" value="1"/>
</dbReference>
<evidence type="ECO:0000259" key="3">
    <source>
        <dbReference type="PROSITE" id="PS51186"/>
    </source>
</evidence>
<dbReference type="PANTHER" id="PTHR13947">
    <property type="entry name" value="GNAT FAMILY N-ACETYLTRANSFERASE"/>
    <property type="match status" value="1"/>
</dbReference>
<keyword evidence="5" id="KW-1185">Reference proteome</keyword>
<accession>A0ABR3F3F4</accession>
<evidence type="ECO:0000313" key="4">
    <source>
        <dbReference type="EMBL" id="KAL0569751.1"/>
    </source>
</evidence>
<dbReference type="Proteomes" id="UP001465976">
    <property type="component" value="Unassembled WGS sequence"/>
</dbReference>
<evidence type="ECO:0000256" key="2">
    <source>
        <dbReference type="SAM" id="Phobius"/>
    </source>
</evidence>
<dbReference type="SUPFAM" id="SSF55729">
    <property type="entry name" value="Acyl-CoA N-acyltransferases (Nat)"/>
    <property type="match status" value="1"/>
</dbReference>
<feature type="transmembrane region" description="Helical" evidence="2">
    <location>
        <begin position="90"/>
        <end position="110"/>
    </location>
</feature>
<reference evidence="4 5" key="1">
    <citation type="submission" date="2024-02" db="EMBL/GenBank/DDBJ databases">
        <title>A draft genome for the cacao thread blight pathogen Marasmius crinis-equi.</title>
        <authorList>
            <person name="Cohen S.P."/>
            <person name="Baruah I.K."/>
            <person name="Amoako-Attah I."/>
            <person name="Bukari Y."/>
            <person name="Meinhardt L.W."/>
            <person name="Bailey B.A."/>
        </authorList>
    </citation>
    <scope>NUCLEOTIDE SEQUENCE [LARGE SCALE GENOMIC DNA]</scope>
    <source>
        <strain evidence="4 5">GH-76</strain>
    </source>
</reference>
<dbReference type="Pfam" id="PF00583">
    <property type="entry name" value="Acetyltransf_1"/>
    <property type="match status" value="1"/>
</dbReference>